<evidence type="ECO:0000313" key="5">
    <source>
        <dbReference type="Proteomes" id="UP000654075"/>
    </source>
</evidence>
<dbReference type="InterPro" id="IPR002048">
    <property type="entry name" value="EF_hand_dom"/>
</dbReference>
<sequence>ERLCERFSEHGPERIASILRDNSGHAGQAAAALRDLSGSDRGEVDPDDQEHVQTLLTSAAMFSHICKENFRKFDANHNGVLEWTEILLLVNALYENFGLKQPREGFLKSFFEANDANKDGVLSEKEFNIFFEHFLRHAFFDAAAKGSEALPVASRTRTELNEAVRRSKDGIETNSSSGSHGRGVAALRCVAPNGLALRKTADSNDRTEMTVQNGEVVAVLEHWVRTANGWLPVYDSGGQLLLESLQGSTGAERRLRPSPSAAGSPEDVLAAARRAGKPRPAGPDTCDAGISRTASATSTNDASVSVEGILQPGEEDWTERWERLQERFSSLSSGKVLVALRRNKGHAGQAAAELRCLRG</sequence>
<dbReference type="CDD" id="cd00051">
    <property type="entry name" value="EFh"/>
    <property type="match status" value="1"/>
</dbReference>
<evidence type="ECO:0000259" key="3">
    <source>
        <dbReference type="PROSITE" id="PS50222"/>
    </source>
</evidence>
<feature type="compositionally biased region" description="Low complexity" evidence="2">
    <location>
        <begin position="270"/>
        <end position="283"/>
    </location>
</feature>
<dbReference type="InterPro" id="IPR018247">
    <property type="entry name" value="EF_Hand_1_Ca_BS"/>
</dbReference>
<evidence type="ECO:0000313" key="4">
    <source>
        <dbReference type="EMBL" id="CAE8608949.1"/>
    </source>
</evidence>
<dbReference type="AlphaFoldDB" id="A0A813F6S2"/>
<gene>
    <name evidence="4" type="ORF">PGLA1383_LOCUS26777</name>
</gene>
<dbReference type="PROSITE" id="PS00018">
    <property type="entry name" value="EF_HAND_1"/>
    <property type="match status" value="2"/>
</dbReference>
<dbReference type="Gene3D" id="1.10.238.10">
    <property type="entry name" value="EF-hand"/>
    <property type="match status" value="1"/>
</dbReference>
<keyword evidence="5" id="KW-1185">Reference proteome</keyword>
<dbReference type="OrthoDB" id="424794at2759"/>
<evidence type="ECO:0000256" key="2">
    <source>
        <dbReference type="SAM" id="MobiDB-lite"/>
    </source>
</evidence>
<protein>
    <recommendedName>
        <fullName evidence="3">EF-hand domain-containing protein</fullName>
    </recommendedName>
</protein>
<proteinExistence type="predicted"/>
<dbReference type="Pfam" id="PF13499">
    <property type="entry name" value="EF-hand_7"/>
    <property type="match status" value="1"/>
</dbReference>
<dbReference type="Proteomes" id="UP000654075">
    <property type="component" value="Unassembled WGS sequence"/>
</dbReference>
<evidence type="ECO:0000256" key="1">
    <source>
        <dbReference type="ARBA" id="ARBA00022837"/>
    </source>
</evidence>
<keyword evidence="1" id="KW-0106">Calcium</keyword>
<dbReference type="GO" id="GO:0005509">
    <property type="term" value="F:calcium ion binding"/>
    <property type="evidence" value="ECO:0007669"/>
    <property type="project" value="InterPro"/>
</dbReference>
<name>A0A813F6S2_POLGL</name>
<feature type="region of interest" description="Disordered" evidence="2">
    <location>
        <begin position="250"/>
        <end position="287"/>
    </location>
</feature>
<feature type="domain" description="EF-hand" evidence="3">
    <location>
        <begin position="102"/>
        <end position="137"/>
    </location>
</feature>
<dbReference type="PROSITE" id="PS50222">
    <property type="entry name" value="EF_HAND_2"/>
    <property type="match status" value="2"/>
</dbReference>
<organism evidence="4 5">
    <name type="scientific">Polarella glacialis</name>
    <name type="common">Dinoflagellate</name>
    <dbReference type="NCBI Taxonomy" id="89957"/>
    <lineage>
        <taxon>Eukaryota</taxon>
        <taxon>Sar</taxon>
        <taxon>Alveolata</taxon>
        <taxon>Dinophyceae</taxon>
        <taxon>Suessiales</taxon>
        <taxon>Suessiaceae</taxon>
        <taxon>Polarella</taxon>
    </lineage>
</organism>
<dbReference type="SUPFAM" id="SSF47473">
    <property type="entry name" value="EF-hand"/>
    <property type="match status" value="1"/>
</dbReference>
<dbReference type="InterPro" id="IPR011992">
    <property type="entry name" value="EF-hand-dom_pair"/>
</dbReference>
<accession>A0A813F6S2</accession>
<feature type="non-terminal residue" evidence="4">
    <location>
        <position position="1"/>
    </location>
</feature>
<comment type="caution">
    <text evidence="4">The sequence shown here is derived from an EMBL/GenBank/DDBJ whole genome shotgun (WGS) entry which is preliminary data.</text>
</comment>
<reference evidence="4" key="1">
    <citation type="submission" date="2021-02" db="EMBL/GenBank/DDBJ databases">
        <authorList>
            <person name="Dougan E. K."/>
            <person name="Rhodes N."/>
            <person name="Thang M."/>
            <person name="Chan C."/>
        </authorList>
    </citation>
    <scope>NUCLEOTIDE SEQUENCE</scope>
</reference>
<dbReference type="EMBL" id="CAJNNV010024217">
    <property type="protein sequence ID" value="CAE8608949.1"/>
    <property type="molecule type" value="Genomic_DNA"/>
</dbReference>
<feature type="domain" description="EF-hand" evidence="3">
    <location>
        <begin position="61"/>
        <end position="96"/>
    </location>
</feature>